<protein>
    <recommendedName>
        <fullName evidence="1">Mug56/Spo71 PH domain-containing protein</fullName>
    </recommendedName>
</protein>
<name>A0A9P6W2J1_MAUEX</name>
<dbReference type="GO" id="GO:0005628">
    <property type="term" value="C:prospore membrane"/>
    <property type="evidence" value="ECO:0007669"/>
    <property type="project" value="TreeGrafter"/>
</dbReference>
<gene>
    <name evidence="2" type="ORF">C6P45_001235</name>
</gene>
<dbReference type="Pfam" id="PF15404">
    <property type="entry name" value="PH_4"/>
    <property type="match status" value="1"/>
</dbReference>
<organism evidence="2 3">
    <name type="scientific">Maudiozyma exigua</name>
    <name type="common">Yeast</name>
    <name type="synonym">Kazachstania exigua</name>
    <dbReference type="NCBI Taxonomy" id="34358"/>
    <lineage>
        <taxon>Eukaryota</taxon>
        <taxon>Fungi</taxon>
        <taxon>Dikarya</taxon>
        <taxon>Ascomycota</taxon>
        <taxon>Saccharomycotina</taxon>
        <taxon>Saccharomycetes</taxon>
        <taxon>Saccharomycetales</taxon>
        <taxon>Saccharomycetaceae</taxon>
        <taxon>Maudiozyma</taxon>
    </lineage>
</organism>
<evidence type="ECO:0000313" key="2">
    <source>
        <dbReference type="EMBL" id="KAG0661946.1"/>
    </source>
</evidence>
<evidence type="ECO:0000313" key="3">
    <source>
        <dbReference type="Proteomes" id="UP000750334"/>
    </source>
</evidence>
<dbReference type="PANTHER" id="PTHR28076">
    <property type="entry name" value="SPORULATION-SPECIFIC PROTEIN 71"/>
    <property type="match status" value="1"/>
</dbReference>
<dbReference type="OrthoDB" id="5579281at2759"/>
<sequence>MFINVLLLETTAPDEHAFNPRSYQEGLFFQNDPFSTKLLSYQNLKHFQSNLGKSKEHCTFFLKPIRRDKTTGDTRTSGTKSNFTELKYAEGYAHISNERYLSDVVDPFDYSYKETYLLVIGSILFSIAPKQECIPYATNSEQILKKKSTTKNSIYLDNLKILSVDNKNHISWLNNDCKISDFMRNDYSCFKEYKRKISLILQSSYCIDIRNVSSIELSILHLTNNDEKYHKRIREQLKEYWGTEEEKSNIVPTLIVLTTRDNSIISVLLPTRKIAEYWYINLRQIIKLYEVQSASNLEKSILNKKMSSRVNTIDRSYSLSSNENSHENVHYSDSNPFGNAQLKSPFCILLNYGLLHQKTGLYHLYTKYFVILIPGTLVLYKIEWRDIKLRKGGNIMYKFYRVIPLNSCYIYCGNSPSRELLPKEYSNYSSKNGQNNYKLYSNKVRNDEDRYIRSFTIQFGKAVKTKGNLINKKKFSEVDMATEDVVKTQSVRNPLHRSGGIGKFYQSIAEKSRYYFLNKQIFLASCKEERDIWYTLISREIDRVQQ</sequence>
<dbReference type="GO" id="GO:1902657">
    <property type="term" value="P:protein localization to prospore membrane"/>
    <property type="evidence" value="ECO:0007669"/>
    <property type="project" value="InterPro"/>
</dbReference>
<dbReference type="EMBL" id="PUHR01000153">
    <property type="protein sequence ID" value="KAG0661946.1"/>
    <property type="molecule type" value="Genomic_DNA"/>
</dbReference>
<dbReference type="InterPro" id="IPR039486">
    <property type="entry name" value="Mug56/Spo71_PH"/>
</dbReference>
<dbReference type="Proteomes" id="UP000750334">
    <property type="component" value="Unassembled WGS sequence"/>
</dbReference>
<proteinExistence type="predicted"/>
<reference evidence="2 3" key="1">
    <citation type="submission" date="2020-11" db="EMBL/GenBank/DDBJ databases">
        <title>Kefir isolates.</title>
        <authorList>
            <person name="Marcisauskas S."/>
            <person name="Kim Y."/>
            <person name="Blasche S."/>
        </authorList>
    </citation>
    <scope>NUCLEOTIDE SEQUENCE [LARGE SCALE GENOMIC DNA]</scope>
    <source>
        <strain evidence="2 3">OG2</strain>
    </source>
</reference>
<comment type="caution">
    <text evidence="2">The sequence shown here is derived from an EMBL/GenBank/DDBJ whole genome shotgun (WGS) entry which is preliminary data.</text>
</comment>
<dbReference type="PANTHER" id="PTHR28076:SF1">
    <property type="entry name" value="PROSPORE MEMBRANE ADAPTER PROTEIN SPO71"/>
    <property type="match status" value="1"/>
</dbReference>
<dbReference type="AlphaFoldDB" id="A0A9P6W2J1"/>
<evidence type="ECO:0000259" key="1">
    <source>
        <dbReference type="Pfam" id="PF15404"/>
    </source>
</evidence>
<keyword evidence="3" id="KW-1185">Reference proteome</keyword>
<accession>A0A9P6W2J1</accession>
<feature type="domain" description="Mug56/Spo71 PH" evidence="1">
    <location>
        <begin position="352"/>
        <end position="541"/>
    </location>
</feature>
<dbReference type="InterPro" id="IPR040345">
    <property type="entry name" value="Mug56/Spo71"/>
</dbReference>